<proteinExistence type="predicted"/>
<dbReference type="OrthoDB" id="946068at2759"/>
<accession>A0A7T8HHS8</accession>
<evidence type="ECO:0000313" key="1">
    <source>
        <dbReference type="EMBL" id="QQP50041.1"/>
    </source>
</evidence>
<dbReference type="Proteomes" id="UP000595437">
    <property type="component" value="Chromosome 7"/>
</dbReference>
<dbReference type="AlphaFoldDB" id="A0A7T8HHS8"/>
<evidence type="ECO:0000313" key="2">
    <source>
        <dbReference type="Proteomes" id="UP000595437"/>
    </source>
</evidence>
<sequence length="62" mass="7167">MWQVKVRHFQPESKNSQFTMTGVHRLCVTPDDVKFFPWAQENPSFSPWTAFGTVQPLIASLD</sequence>
<organism evidence="1 2">
    <name type="scientific">Caligus rogercresseyi</name>
    <name type="common">Sea louse</name>
    <dbReference type="NCBI Taxonomy" id="217165"/>
    <lineage>
        <taxon>Eukaryota</taxon>
        <taxon>Metazoa</taxon>
        <taxon>Ecdysozoa</taxon>
        <taxon>Arthropoda</taxon>
        <taxon>Crustacea</taxon>
        <taxon>Multicrustacea</taxon>
        <taxon>Hexanauplia</taxon>
        <taxon>Copepoda</taxon>
        <taxon>Siphonostomatoida</taxon>
        <taxon>Caligidae</taxon>
        <taxon>Caligus</taxon>
    </lineage>
</organism>
<dbReference type="EMBL" id="CP045896">
    <property type="protein sequence ID" value="QQP50041.1"/>
    <property type="molecule type" value="Genomic_DNA"/>
</dbReference>
<protein>
    <submittedName>
        <fullName evidence="1">Uncharacterized protein</fullName>
    </submittedName>
</protein>
<name>A0A7T8HHS8_CALRO</name>
<keyword evidence="2" id="KW-1185">Reference proteome</keyword>
<gene>
    <name evidence="1" type="ORF">FKW44_010908</name>
</gene>
<reference evidence="2" key="1">
    <citation type="submission" date="2021-01" db="EMBL/GenBank/DDBJ databases">
        <title>Caligus Genome Assembly.</title>
        <authorList>
            <person name="Gallardo-Escarate C."/>
        </authorList>
    </citation>
    <scope>NUCLEOTIDE SEQUENCE [LARGE SCALE GENOMIC DNA]</scope>
</reference>